<reference evidence="1" key="1">
    <citation type="submission" date="2020-05" db="EMBL/GenBank/DDBJ databases">
        <authorList>
            <person name="Delgado-Blas J."/>
        </authorList>
    </citation>
    <scope>NUCLEOTIDE SEQUENCE</scope>
    <source>
        <strain evidence="1">BB1459</strain>
        <strain evidence="2">BB1480</strain>
    </source>
</reference>
<proteinExistence type="predicted"/>
<dbReference type="Proteomes" id="UP000834503">
    <property type="component" value="Unassembled WGS sequence"/>
</dbReference>
<dbReference type="EMBL" id="CAHPQX010000012">
    <property type="protein sequence ID" value="CAB5560284.1"/>
    <property type="molecule type" value="Genomic_DNA"/>
</dbReference>
<dbReference type="Proteomes" id="UP000837205">
    <property type="component" value="Unassembled WGS sequence"/>
</dbReference>
<evidence type="ECO:0000313" key="3">
    <source>
        <dbReference type="Proteomes" id="UP000834503"/>
    </source>
</evidence>
<evidence type="ECO:0000313" key="2">
    <source>
        <dbReference type="EMBL" id="CAC9211881.1"/>
    </source>
</evidence>
<dbReference type="EMBL" id="CAIIUA010000001">
    <property type="protein sequence ID" value="CAC9211881.1"/>
    <property type="molecule type" value="Genomic_DNA"/>
</dbReference>
<gene>
    <name evidence="1" type="ORF">GHA_02905</name>
    <name evidence="2" type="ORF">TML_03028</name>
</gene>
<sequence>MLRKDSFKAEGFITPQSPVKTINIGLINKKSCNMKRVVGLLLLSFNVSFASNVCAENIGLVIAQTMHPSVGHRPNAPRFNYVLRADDTDFYGVSPDSYKGYNLPLFPGLFPGTTVNSPNSDPDNKFLAMDDQETVINLRSIFRIDDSGNIFPIAGEQDREVKQDNSPYYYVSTDDINYRLRFVFRRKTQSGHNMLPDESLFWEFETDRVISSSFKGSITPVLTVDGAERSDFRMQNGETGYLRFKLPDELKNTLIFSKHKNHTTEGVIVSDLERNNNEYSIKIQISTSNLRIHYISSPYYISSTLGYLWNKSVMLKVN</sequence>
<name>A0A9N8CRP8_9ENTR</name>
<comment type="caution">
    <text evidence="1">The sequence shown here is derived from an EMBL/GenBank/DDBJ whole genome shotgun (WGS) entry which is preliminary data.</text>
</comment>
<organism evidence="1 3">
    <name type="scientific">Citrobacter werkmanii</name>
    <dbReference type="NCBI Taxonomy" id="67827"/>
    <lineage>
        <taxon>Bacteria</taxon>
        <taxon>Pseudomonadati</taxon>
        <taxon>Pseudomonadota</taxon>
        <taxon>Gammaproteobacteria</taxon>
        <taxon>Enterobacterales</taxon>
        <taxon>Enterobacteriaceae</taxon>
        <taxon>Citrobacter</taxon>
        <taxon>Citrobacter freundii complex</taxon>
    </lineage>
</organism>
<keyword evidence="4" id="KW-1185">Reference proteome</keyword>
<protein>
    <submittedName>
        <fullName evidence="1">Uncharacterized protein</fullName>
    </submittedName>
</protein>
<evidence type="ECO:0000313" key="1">
    <source>
        <dbReference type="EMBL" id="CAB5560284.1"/>
    </source>
</evidence>
<accession>A0A9N8CRP8</accession>
<evidence type="ECO:0000313" key="4">
    <source>
        <dbReference type="Proteomes" id="UP000837205"/>
    </source>
</evidence>
<dbReference type="AlphaFoldDB" id="A0A9N8CRP8"/>
<dbReference type="RefSeq" id="WP_069325362.1">
    <property type="nucleotide sequence ID" value="NZ_CAHPQT010000009.1"/>
</dbReference>